<evidence type="ECO:0000256" key="10">
    <source>
        <dbReference type="ARBA" id="ARBA00023136"/>
    </source>
</evidence>
<gene>
    <name evidence="14" type="primary">LOC106465254</name>
</gene>
<accession>A0ABM1BFF8</accession>
<dbReference type="PANTHER" id="PTHR13099">
    <property type="entry name" value="NADH-UBIQUINONE OXIDOREDUCTASE SUBUNIT B14.5B"/>
    <property type="match status" value="1"/>
</dbReference>
<keyword evidence="4 11" id="KW-0679">Respiratory chain</keyword>
<protein>
    <recommendedName>
        <fullName evidence="11">NADH dehydrogenase [ubiquinone] 1 subunit C2</fullName>
    </recommendedName>
</protein>
<dbReference type="Pfam" id="PF06374">
    <property type="entry name" value="NDUF_C2"/>
    <property type="match status" value="1"/>
</dbReference>
<sequence>MSSGSESVFARYFYPVAFAGVGVATVVITNIVSRRPAISGIQKHIISLGTGAVLGEMFYNRQKRITAERDAVIRHYIQLHPEDFPELEPKKYKEIFEPWLPIR</sequence>
<evidence type="ECO:0000313" key="13">
    <source>
        <dbReference type="Proteomes" id="UP000694941"/>
    </source>
</evidence>
<keyword evidence="6 11" id="KW-0999">Mitochondrion inner membrane</keyword>
<keyword evidence="10 11" id="KW-0472">Membrane</keyword>
<evidence type="ECO:0000256" key="5">
    <source>
        <dbReference type="ARBA" id="ARBA00022692"/>
    </source>
</evidence>
<proteinExistence type="inferred from homology"/>
<organism evidence="13 14">
    <name type="scientific">Limulus polyphemus</name>
    <name type="common">Atlantic horseshoe crab</name>
    <dbReference type="NCBI Taxonomy" id="6850"/>
    <lineage>
        <taxon>Eukaryota</taxon>
        <taxon>Metazoa</taxon>
        <taxon>Ecdysozoa</taxon>
        <taxon>Arthropoda</taxon>
        <taxon>Chelicerata</taxon>
        <taxon>Merostomata</taxon>
        <taxon>Xiphosura</taxon>
        <taxon>Limulidae</taxon>
        <taxon>Limulus</taxon>
    </lineage>
</organism>
<evidence type="ECO:0000256" key="3">
    <source>
        <dbReference type="ARBA" id="ARBA00022448"/>
    </source>
</evidence>
<keyword evidence="9 11" id="KW-0496">Mitochondrion</keyword>
<evidence type="ECO:0000256" key="12">
    <source>
        <dbReference type="SAM" id="Phobius"/>
    </source>
</evidence>
<evidence type="ECO:0000256" key="4">
    <source>
        <dbReference type="ARBA" id="ARBA00022660"/>
    </source>
</evidence>
<evidence type="ECO:0000256" key="6">
    <source>
        <dbReference type="ARBA" id="ARBA00022792"/>
    </source>
</evidence>
<keyword evidence="8 12" id="KW-1133">Transmembrane helix</keyword>
<keyword evidence="3 11" id="KW-0813">Transport</keyword>
<keyword evidence="13" id="KW-1185">Reference proteome</keyword>
<evidence type="ECO:0000256" key="11">
    <source>
        <dbReference type="PIRNR" id="PIRNR017834"/>
    </source>
</evidence>
<dbReference type="PIRSF" id="PIRSF017834">
    <property type="entry name" value="NADH-UbQ_OxRdtase_b14.5b"/>
    <property type="match status" value="1"/>
</dbReference>
<comment type="subcellular location">
    <subcellularLocation>
        <location evidence="1">Mitochondrion inner membrane</location>
        <topology evidence="1">Single-pass membrane protein</topology>
        <orientation evidence="1">Matrix side</orientation>
    </subcellularLocation>
</comment>
<reference evidence="14" key="1">
    <citation type="submission" date="2025-08" db="UniProtKB">
        <authorList>
            <consortium name="RefSeq"/>
        </authorList>
    </citation>
    <scope>IDENTIFICATION</scope>
    <source>
        <tissue evidence="14">Muscle</tissue>
    </source>
</reference>
<name>A0ABM1BFF8_LIMPO</name>
<evidence type="ECO:0000256" key="2">
    <source>
        <dbReference type="ARBA" id="ARBA00008674"/>
    </source>
</evidence>
<evidence type="ECO:0000256" key="7">
    <source>
        <dbReference type="ARBA" id="ARBA00022982"/>
    </source>
</evidence>
<keyword evidence="5 12" id="KW-0812">Transmembrane</keyword>
<dbReference type="RefSeq" id="XP_013780916.1">
    <property type="nucleotide sequence ID" value="XM_013925462.2"/>
</dbReference>
<dbReference type="Proteomes" id="UP000694941">
    <property type="component" value="Unplaced"/>
</dbReference>
<evidence type="ECO:0000256" key="9">
    <source>
        <dbReference type="ARBA" id="ARBA00023128"/>
    </source>
</evidence>
<comment type="function">
    <text evidence="11">Accessory subunit of the mitochondrial membrane respiratory chain NADH dehydrogenase (Complex I), that is believed not to be involved in catalysis. Complex I functions in the transfer of electrons from NADH to the respiratory chain. The immediate electron acceptor for the enzyme is believed to be ubiquinone.</text>
</comment>
<feature type="transmembrane region" description="Helical" evidence="12">
    <location>
        <begin position="12"/>
        <end position="33"/>
    </location>
</feature>
<dbReference type="PANTHER" id="PTHR13099:SF0">
    <property type="entry name" value="NADH DEHYDROGENASE [UBIQUINONE] 1 SUBUNIT C2-RELATED"/>
    <property type="match status" value="1"/>
</dbReference>
<keyword evidence="7 11" id="KW-0249">Electron transport</keyword>
<evidence type="ECO:0000256" key="8">
    <source>
        <dbReference type="ARBA" id="ARBA00022989"/>
    </source>
</evidence>
<evidence type="ECO:0000256" key="1">
    <source>
        <dbReference type="ARBA" id="ARBA00004298"/>
    </source>
</evidence>
<evidence type="ECO:0000313" key="14">
    <source>
        <dbReference type="RefSeq" id="XP_013780916.1"/>
    </source>
</evidence>
<comment type="similarity">
    <text evidence="2 11">Belongs to the complex I NDUFC2 subunit family.</text>
</comment>
<dbReference type="InterPro" id="IPR009423">
    <property type="entry name" value="NDUC2"/>
</dbReference>
<dbReference type="GeneID" id="106465254"/>